<dbReference type="EMBL" id="MU394281">
    <property type="protein sequence ID" value="KAI6093317.1"/>
    <property type="molecule type" value="Genomic_DNA"/>
</dbReference>
<accession>A0ACC0DKF3</accession>
<reference evidence="1 2" key="1">
    <citation type="journal article" date="2022" name="New Phytol.">
        <title>Ecological generalism drives hyperdiversity of secondary metabolite gene clusters in xylarialean endophytes.</title>
        <authorList>
            <person name="Franco M.E.E."/>
            <person name="Wisecaver J.H."/>
            <person name="Arnold A.E."/>
            <person name="Ju Y.M."/>
            <person name="Slot J.C."/>
            <person name="Ahrendt S."/>
            <person name="Moore L.P."/>
            <person name="Eastman K.E."/>
            <person name="Scott K."/>
            <person name="Konkel Z."/>
            <person name="Mondo S.J."/>
            <person name="Kuo A."/>
            <person name="Hayes R.D."/>
            <person name="Haridas S."/>
            <person name="Andreopoulos B."/>
            <person name="Riley R."/>
            <person name="LaButti K."/>
            <person name="Pangilinan J."/>
            <person name="Lipzen A."/>
            <person name="Amirebrahimi M."/>
            <person name="Yan J."/>
            <person name="Adam C."/>
            <person name="Keymanesh K."/>
            <person name="Ng V."/>
            <person name="Louie K."/>
            <person name="Northen T."/>
            <person name="Drula E."/>
            <person name="Henrissat B."/>
            <person name="Hsieh H.M."/>
            <person name="Youens-Clark K."/>
            <person name="Lutzoni F."/>
            <person name="Miadlikowska J."/>
            <person name="Eastwood D.C."/>
            <person name="Hamelin R.C."/>
            <person name="Grigoriev I.V."/>
            <person name="U'Ren J.M."/>
        </authorList>
    </citation>
    <scope>NUCLEOTIDE SEQUENCE [LARGE SCALE GENOMIC DNA]</scope>
    <source>
        <strain evidence="1 2">ER1909</strain>
    </source>
</reference>
<keyword evidence="2" id="KW-1185">Reference proteome</keyword>
<sequence>MEEFSLLSTALGDSPAAPMSHRKNDVFVQKWKEALAQCRNILIEADRMEIGRFSSPEALLEDLKTKLELQRIHIKNSFVSRAIANLKIPIVTLKKALDILFLAMRPSYLETILVWGLLYLTIKSSLGAEAKWKELMITLTRTNGTLQRCAAYNELAGNEEFKDNLLAMFIALIKFWASASKWMRENPIYNAAADYLTDSFRATIEEMEYATNVMEHCYSSRLAGKGQNRSLNRTNMAFKDTAQKTAENGIIFPHRDLPPDNVEIFIGREDILSDIHDALSPCEYPVTQHFTIWGLGGVGKSQCAQAYAKKYSKDYDAIFWVRAENEVSLNQSFSNIAVNLGLVSASTESSPSTSRDLVLSWLRSCNKKWLVIFDNVENIDTISSSMPTYPGAVLYTTRSPNVATNTRGTVKTKMQLKALRDGDDWDMFSNMLIGHHKLWQKDKRIPDKEVDAAFALLSKLGGLPLGIKQVAALIRHKRMDVSRFLIWYEKEAGNLNNIPGVKGLRVDPDYPFMIETVWNMSFMELQKRRDVNSSEAYSLLGLLSFLSPDEIPMDMFKSKYPGLRFCGDEDLLSLEEPKEELLEMALVDATEDSLSIHRLVQTIFLYHMDSDGLKMSFDVACRLLNSAFPKQRFGRPLIPEWPTCIIFAPHVQSLARKFVEFRHILVTVDDHFLEVLSNCAWYLHEIGSWNDCLEMARIAIEACPDKDSLIYSHLQNTLGSCAFELNDLDTAREGYESALFIRRRKLDKADEDLLCTLNNYANLQNGSGHPEEALELYAEVQAFREEMGEDTLVSLALTYCGTGQALVQLRRYEEAKYFYDKSFKIVKEKYGPKGHYVAHILYLYGNMELAKGDRLAALKYYQEGLDIYQETNPSHMLTACLLYKTGCIKHLEGEIQEARTTLEASLAISQHIKSEGNVARIARKLWPLLFGDSDTESRKRVKMMFDTWEKKFLNDEPDLIADAELDKSFDNLVCLFFR</sequence>
<gene>
    <name evidence="1" type="ORF">F4821DRAFT_222674</name>
</gene>
<comment type="caution">
    <text evidence="1">The sequence shown here is derived from an EMBL/GenBank/DDBJ whole genome shotgun (WGS) entry which is preliminary data.</text>
</comment>
<protein>
    <submittedName>
        <fullName evidence="1">Uncharacterized protein</fullName>
    </submittedName>
</protein>
<organism evidence="1 2">
    <name type="scientific">Hypoxylon rubiginosum</name>
    <dbReference type="NCBI Taxonomy" id="110542"/>
    <lineage>
        <taxon>Eukaryota</taxon>
        <taxon>Fungi</taxon>
        <taxon>Dikarya</taxon>
        <taxon>Ascomycota</taxon>
        <taxon>Pezizomycotina</taxon>
        <taxon>Sordariomycetes</taxon>
        <taxon>Xylariomycetidae</taxon>
        <taxon>Xylariales</taxon>
        <taxon>Hypoxylaceae</taxon>
        <taxon>Hypoxylon</taxon>
    </lineage>
</organism>
<proteinExistence type="predicted"/>
<name>A0ACC0DKF3_9PEZI</name>
<evidence type="ECO:0000313" key="1">
    <source>
        <dbReference type="EMBL" id="KAI6093317.1"/>
    </source>
</evidence>
<evidence type="ECO:0000313" key="2">
    <source>
        <dbReference type="Proteomes" id="UP001497680"/>
    </source>
</evidence>
<dbReference type="Proteomes" id="UP001497680">
    <property type="component" value="Unassembled WGS sequence"/>
</dbReference>